<evidence type="ECO:0000313" key="2">
    <source>
        <dbReference type="Proteomes" id="UP000185860"/>
    </source>
</evidence>
<reference evidence="1 2" key="1">
    <citation type="submission" date="2016-11" db="EMBL/GenBank/DDBJ databases">
        <title>Draft Genome Sequences of Nine Cyanobacterial Strains from Diverse Habitats.</title>
        <authorList>
            <person name="Zhu T."/>
            <person name="Hou S."/>
            <person name="Lu X."/>
            <person name="Hess W.R."/>
        </authorList>
    </citation>
    <scope>NUCLEOTIDE SEQUENCE [LARGE SCALE GENOMIC DNA]</scope>
    <source>
        <strain evidence="1 2">IAM M-71</strain>
    </source>
</reference>
<comment type="caution">
    <text evidence="1">The sequence shown here is derived from an EMBL/GenBank/DDBJ whole genome shotgun (WGS) entry which is preliminary data.</text>
</comment>
<organism evidence="1 2">
    <name type="scientific">[Phormidium ambiguum] IAM M-71</name>
    <dbReference type="NCBI Taxonomy" id="454136"/>
    <lineage>
        <taxon>Bacteria</taxon>
        <taxon>Bacillati</taxon>
        <taxon>Cyanobacteriota</taxon>
        <taxon>Cyanophyceae</taxon>
        <taxon>Oscillatoriophycideae</taxon>
        <taxon>Aerosakkonematales</taxon>
        <taxon>Aerosakkonemataceae</taxon>
        <taxon>Floridanema</taxon>
    </lineage>
</organism>
<protein>
    <submittedName>
        <fullName evidence="1">Uncharacterized protein</fullName>
    </submittedName>
</protein>
<sequence>MSVKRLNYNPVFCTYLGEIKQKSAKTASNDLILALRKLIKSGKIVKKTISTNVLPGARSNQAELSNGQTLNCAAFTQLNNLGGR</sequence>
<dbReference type="Proteomes" id="UP000185860">
    <property type="component" value="Unassembled WGS sequence"/>
</dbReference>
<proteinExistence type="predicted"/>
<evidence type="ECO:0000313" key="1">
    <source>
        <dbReference type="EMBL" id="OKH30129.1"/>
    </source>
</evidence>
<dbReference type="EMBL" id="MRCE01000071">
    <property type="protein sequence ID" value="OKH30129.1"/>
    <property type="molecule type" value="Genomic_DNA"/>
</dbReference>
<accession>A0A1U7I270</accession>
<gene>
    <name evidence="1" type="ORF">NIES2119_31495</name>
</gene>
<name>A0A1U7I270_9CYAN</name>
<dbReference type="AlphaFoldDB" id="A0A1U7I270"/>